<dbReference type="AlphaFoldDB" id="A0AAW0HVN9"/>
<dbReference type="EMBL" id="JBBHLL010000310">
    <property type="protein sequence ID" value="KAK7806184.1"/>
    <property type="molecule type" value="Genomic_DNA"/>
</dbReference>
<keyword evidence="3" id="KW-1185">Reference proteome</keyword>
<evidence type="ECO:0000313" key="2">
    <source>
        <dbReference type="EMBL" id="KAK7806184.1"/>
    </source>
</evidence>
<evidence type="ECO:0000256" key="1">
    <source>
        <dbReference type="SAM" id="MobiDB-lite"/>
    </source>
</evidence>
<sequence>PNSALRPLPSSRAPPLPRRRSLRPASALSQATNLGREAKGTSSPQPAGVSSGDTETQLSPETSFLRLVPEGPEKSVICKFPNDHLPPSSCGAYKARGLGQAETAMLFRNNSKVLEMILTTLGYSYGRAFSADALSAESNFPSGTVLARLIKEKDDIDHYLEQNFKGLSKEEVAATHHQVLPLHCIYSTGVQTSVTSFLSAISDTSVLILSAFDRVHSFRSCGFW</sequence>
<feature type="non-terminal residue" evidence="2">
    <location>
        <position position="1"/>
    </location>
</feature>
<feature type="region of interest" description="Disordered" evidence="1">
    <location>
        <begin position="1"/>
        <end position="58"/>
    </location>
</feature>
<feature type="compositionally biased region" description="Low complexity" evidence="1">
    <location>
        <begin position="1"/>
        <end position="13"/>
    </location>
</feature>
<comment type="caution">
    <text evidence="2">The sequence shown here is derived from an EMBL/GenBank/DDBJ whole genome shotgun (WGS) entry which is preliminary data.</text>
</comment>
<accession>A0AAW0HVN9</accession>
<gene>
    <name evidence="2" type="ORF">U0070_002054</name>
</gene>
<reference evidence="2 3" key="1">
    <citation type="journal article" date="2023" name="bioRxiv">
        <title>Conserved and derived expression patterns and positive selection on dental genes reveal complex evolutionary context of ever-growing rodent molars.</title>
        <authorList>
            <person name="Calamari Z.T."/>
            <person name="Song A."/>
            <person name="Cohen E."/>
            <person name="Akter M."/>
            <person name="Roy R.D."/>
            <person name="Hallikas O."/>
            <person name="Christensen M.M."/>
            <person name="Li P."/>
            <person name="Marangoni P."/>
            <person name="Jernvall J."/>
            <person name="Klein O.D."/>
        </authorList>
    </citation>
    <scope>NUCLEOTIDE SEQUENCE [LARGE SCALE GENOMIC DNA]</scope>
    <source>
        <strain evidence="2">V071</strain>
    </source>
</reference>
<protein>
    <submittedName>
        <fullName evidence="2">Uncharacterized protein</fullName>
    </submittedName>
</protein>
<name>A0AAW0HVN9_MYOGA</name>
<evidence type="ECO:0000313" key="3">
    <source>
        <dbReference type="Proteomes" id="UP001488838"/>
    </source>
</evidence>
<dbReference type="Proteomes" id="UP001488838">
    <property type="component" value="Unassembled WGS sequence"/>
</dbReference>
<proteinExistence type="predicted"/>
<organism evidence="2 3">
    <name type="scientific">Myodes glareolus</name>
    <name type="common">Bank vole</name>
    <name type="synonym">Clethrionomys glareolus</name>
    <dbReference type="NCBI Taxonomy" id="447135"/>
    <lineage>
        <taxon>Eukaryota</taxon>
        <taxon>Metazoa</taxon>
        <taxon>Chordata</taxon>
        <taxon>Craniata</taxon>
        <taxon>Vertebrata</taxon>
        <taxon>Euteleostomi</taxon>
        <taxon>Mammalia</taxon>
        <taxon>Eutheria</taxon>
        <taxon>Euarchontoglires</taxon>
        <taxon>Glires</taxon>
        <taxon>Rodentia</taxon>
        <taxon>Myomorpha</taxon>
        <taxon>Muroidea</taxon>
        <taxon>Cricetidae</taxon>
        <taxon>Arvicolinae</taxon>
        <taxon>Myodes</taxon>
    </lineage>
</organism>